<dbReference type="InterPro" id="IPR001680">
    <property type="entry name" value="WD40_rpt"/>
</dbReference>
<proteinExistence type="predicted"/>
<dbReference type="GeneID" id="64634269"/>
<accession>A0A9P7EAZ8</accession>
<keyword evidence="1 3" id="KW-0853">WD repeat</keyword>
<evidence type="ECO:0000256" key="3">
    <source>
        <dbReference type="PROSITE-ProRule" id="PRU00221"/>
    </source>
</evidence>
<evidence type="ECO:0000313" key="5">
    <source>
        <dbReference type="Proteomes" id="UP000807769"/>
    </source>
</evidence>
<organism evidence="4 5">
    <name type="scientific">Suillus subaureus</name>
    <dbReference type="NCBI Taxonomy" id="48587"/>
    <lineage>
        <taxon>Eukaryota</taxon>
        <taxon>Fungi</taxon>
        <taxon>Dikarya</taxon>
        <taxon>Basidiomycota</taxon>
        <taxon>Agaricomycotina</taxon>
        <taxon>Agaricomycetes</taxon>
        <taxon>Agaricomycetidae</taxon>
        <taxon>Boletales</taxon>
        <taxon>Suillineae</taxon>
        <taxon>Suillaceae</taxon>
        <taxon>Suillus</taxon>
    </lineage>
</organism>
<evidence type="ECO:0000313" key="4">
    <source>
        <dbReference type="EMBL" id="KAG1815674.1"/>
    </source>
</evidence>
<evidence type="ECO:0000256" key="2">
    <source>
        <dbReference type="ARBA" id="ARBA00022737"/>
    </source>
</evidence>
<dbReference type="PANTHER" id="PTHR19848:SF8">
    <property type="entry name" value="F-BOX AND WD REPEAT DOMAIN CONTAINING 7"/>
    <property type="match status" value="1"/>
</dbReference>
<comment type="caution">
    <text evidence="4">The sequence shown here is derived from an EMBL/GenBank/DDBJ whole genome shotgun (WGS) entry which is preliminary data.</text>
</comment>
<dbReference type="AlphaFoldDB" id="A0A9P7EAZ8"/>
<gene>
    <name evidence="4" type="ORF">BJ212DRAFT_1481437</name>
</gene>
<dbReference type="PROSITE" id="PS50294">
    <property type="entry name" value="WD_REPEATS_REGION"/>
    <property type="match status" value="1"/>
</dbReference>
<evidence type="ECO:0000256" key="1">
    <source>
        <dbReference type="ARBA" id="ARBA00022574"/>
    </source>
</evidence>
<dbReference type="InterPro" id="IPR036322">
    <property type="entry name" value="WD40_repeat_dom_sf"/>
</dbReference>
<dbReference type="InterPro" id="IPR015943">
    <property type="entry name" value="WD40/YVTN_repeat-like_dom_sf"/>
</dbReference>
<dbReference type="Proteomes" id="UP000807769">
    <property type="component" value="Unassembled WGS sequence"/>
</dbReference>
<sequence length="307" mass="34242">MTLEGHKPVTPLFPGGKLKHTKMNHVSSICYFPDGKQLISGSDDKTARQWDLQARKEMNEAQDVREQEVCVVGVSRDGRWVVTAEGTFGFHRGELRICEVETGIIKSFSDGHIGTVSIDISLDSTLLASASSDGTVTHSVGAIRLSQDSKKLAIKSAAAQSLEVWDIEVETCVRMGPLRDNDKYRIHVAEERDTKIYSADIMNLETGRSVFETSPIDQVGVVRFSHDSTKLAVMSITTQWLEYGILRRRSLFWTIKDKSVILGVFNFKDDELKTMYEFDASTLQTVRAPFKGHTNIIHGLALPYDSA</sequence>
<feature type="repeat" description="WD" evidence="3">
    <location>
        <begin position="26"/>
        <end position="60"/>
    </location>
</feature>
<dbReference type="PROSITE" id="PS50082">
    <property type="entry name" value="WD_REPEATS_2"/>
    <property type="match status" value="1"/>
</dbReference>
<dbReference type="SUPFAM" id="SSF50978">
    <property type="entry name" value="WD40 repeat-like"/>
    <property type="match status" value="1"/>
</dbReference>
<dbReference type="Gene3D" id="2.130.10.10">
    <property type="entry name" value="YVTN repeat-like/Quinoprotein amine dehydrogenase"/>
    <property type="match status" value="1"/>
</dbReference>
<keyword evidence="2" id="KW-0677">Repeat</keyword>
<name>A0A9P7EAZ8_9AGAM</name>
<dbReference type="OrthoDB" id="538223at2759"/>
<protein>
    <submittedName>
        <fullName evidence="4">WD40-repeat-containing domain protein</fullName>
    </submittedName>
</protein>
<dbReference type="PANTHER" id="PTHR19848">
    <property type="entry name" value="WD40 REPEAT PROTEIN"/>
    <property type="match status" value="1"/>
</dbReference>
<keyword evidence="5" id="KW-1185">Reference proteome</keyword>
<dbReference type="EMBL" id="JABBWG010000018">
    <property type="protein sequence ID" value="KAG1815674.1"/>
    <property type="molecule type" value="Genomic_DNA"/>
</dbReference>
<dbReference type="SMART" id="SM00320">
    <property type="entry name" value="WD40"/>
    <property type="match status" value="2"/>
</dbReference>
<dbReference type="Pfam" id="PF00400">
    <property type="entry name" value="WD40"/>
    <property type="match status" value="2"/>
</dbReference>
<dbReference type="RefSeq" id="XP_041192605.1">
    <property type="nucleotide sequence ID" value="XM_041340253.1"/>
</dbReference>
<reference evidence="4" key="1">
    <citation type="journal article" date="2020" name="New Phytol.">
        <title>Comparative genomics reveals dynamic genome evolution in host specialist ectomycorrhizal fungi.</title>
        <authorList>
            <person name="Lofgren L.A."/>
            <person name="Nguyen N.H."/>
            <person name="Vilgalys R."/>
            <person name="Ruytinx J."/>
            <person name="Liao H.L."/>
            <person name="Branco S."/>
            <person name="Kuo A."/>
            <person name="LaButti K."/>
            <person name="Lipzen A."/>
            <person name="Andreopoulos W."/>
            <person name="Pangilinan J."/>
            <person name="Riley R."/>
            <person name="Hundley H."/>
            <person name="Na H."/>
            <person name="Barry K."/>
            <person name="Grigoriev I.V."/>
            <person name="Stajich J.E."/>
            <person name="Kennedy P.G."/>
        </authorList>
    </citation>
    <scope>NUCLEOTIDE SEQUENCE</scope>
    <source>
        <strain evidence="4">MN1</strain>
    </source>
</reference>